<dbReference type="HOGENOM" id="CLU_3080327_0_0_7"/>
<evidence type="ECO:0000313" key="1">
    <source>
        <dbReference type="EMBL" id="ABQ27612.1"/>
    </source>
</evidence>
<protein>
    <submittedName>
        <fullName evidence="1">Uncharacterized protein</fullName>
    </submittedName>
</protein>
<proteinExistence type="predicted"/>
<organism evidence="1 2">
    <name type="scientific">Geotalea uraniireducens (strain Rf4)</name>
    <name type="common">Geobacter uraniireducens</name>
    <dbReference type="NCBI Taxonomy" id="351605"/>
    <lineage>
        <taxon>Bacteria</taxon>
        <taxon>Pseudomonadati</taxon>
        <taxon>Thermodesulfobacteriota</taxon>
        <taxon>Desulfuromonadia</taxon>
        <taxon>Geobacterales</taxon>
        <taxon>Geobacteraceae</taxon>
        <taxon>Geotalea</taxon>
    </lineage>
</organism>
<evidence type="ECO:0000313" key="2">
    <source>
        <dbReference type="Proteomes" id="UP000006695"/>
    </source>
</evidence>
<dbReference type="STRING" id="351605.Gura_3456"/>
<reference evidence="1 2" key="1">
    <citation type="submission" date="2007-05" db="EMBL/GenBank/DDBJ databases">
        <title>Complete sequence of Geobacter uraniireducens Rf4.</title>
        <authorList>
            <consortium name="US DOE Joint Genome Institute"/>
            <person name="Copeland A."/>
            <person name="Lucas S."/>
            <person name="Lapidus A."/>
            <person name="Barry K."/>
            <person name="Detter J.C."/>
            <person name="Glavina del Rio T."/>
            <person name="Hammon N."/>
            <person name="Israni S."/>
            <person name="Dalin E."/>
            <person name="Tice H."/>
            <person name="Pitluck S."/>
            <person name="Chertkov O."/>
            <person name="Brettin T."/>
            <person name="Bruce D."/>
            <person name="Han C."/>
            <person name="Schmutz J."/>
            <person name="Larimer F."/>
            <person name="Land M."/>
            <person name="Hauser L."/>
            <person name="Kyrpides N."/>
            <person name="Mikhailova N."/>
            <person name="Shelobolina E."/>
            <person name="Aklujkar M."/>
            <person name="Lovley D."/>
            <person name="Richardson P."/>
        </authorList>
    </citation>
    <scope>NUCLEOTIDE SEQUENCE [LARGE SCALE GENOMIC DNA]</scope>
    <source>
        <strain evidence="1 2">Rf4</strain>
    </source>
</reference>
<dbReference type="EMBL" id="CP000698">
    <property type="protein sequence ID" value="ABQ27612.1"/>
    <property type="molecule type" value="Genomic_DNA"/>
</dbReference>
<accession>A5G744</accession>
<gene>
    <name evidence="1" type="ordered locus">Gura_3456</name>
</gene>
<name>A5G744_GEOUR</name>
<dbReference type="KEGG" id="gur:Gura_3456"/>
<dbReference type="AlphaFoldDB" id="A5G744"/>
<dbReference type="Proteomes" id="UP000006695">
    <property type="component" value="Chromosome"/>
</dbReference>
<keyword evidence="2" id="KW-1185">Reference proteome</keyword>
<sequence length="52" mass="5495">MGPAQVRAANLHPPFPEGAYFSEAGLIGPVNFIDLNPSLGFHGFSIPLIDTT</sequence>